<evidence type="ECO:0000259" key="7">
    <source>
        <dbReference type="Pfam" id="PF13734"/>
    </source>
</evidence>
<evidence type="ECO:0000256" key="6">
    <source>
        <dbReference type="SAM" id="SignalP"/>
    </source>
</evidence>
<evidence type="ECO:0000313" key="8">
    <source>
        <dbReference type="EMBL" id="NPD92511.1"/>
    </source>
</evidence>
<keyword evidence="2" id="KW-0645">Protease</keyword>
<feature type="domain" description="Spi protease inhibitor" evidence="7">
    <location>
        <begin position="21"/>
        <end position="114"/>
    </location>
</feature>
<evidence type="ECO:0000256" key="2">
    <source>
        <dbReference type="ARBA" id="ARBA00022670"/>
    </source>
</evidence>
<proteinExistence type="inferred from homology"/>
<dbReference type="Pfam" id="PF13734">
    <property type="entry name" value="Inhibitor_I69"/>
    <property type="match status" value="1"/>
</dbReference>
<evidence type="ECO:0000256" key="4">
    <source>
        <dbReference type="ARBA" id="ARBA00022801"/>
    </source>
</evidence>
<feature type="chain" id="PRO_5045146410" description="Spi protease inhibitor domain-containing protein" evidence="6">
    <location>
        <begin position="22"/>
        <end position="787"/>
    </location>
</feature>
<accession>A0ABX2AMQ5</accession>
<evidence type="ECO:0000256" key="1">
    <source>
        <dbReference type="ARBA" id="ARBA00009693"/>
    </source>
</evidence>
<comment type="similarity">
    <text evidence="1">Belongs to the peptidase C10 family.</text>
</comment>
<dbReference type="Pfam" id="PF01640">
    <property type="entry name" value="Peptidase_C10"/>
    <property type="match status" value="1"/>
</dbReference>
<organism evidence="8 9">
    <name type="scientific">Xylanibacter muris</name>
    <dbReference type="NCBI Taxonomy" id="2736290"/>
    <lineage>
        <taxon>Bacteria</taxon>
        <taxon>Pseudomonadati</taxon>
        <taxon>Bacteroidota</taxon>
        <taxon>Bacteroidia</taxon>
        <taxon>Bacteroidales</taxon>
        <taxon>Prevotellaceae</taxon>
        <taxon>Xylanibacter</taxon>
    </lineage>
</organism>
<dbReference type="InterPro" id="IPR000200">
    <property type="entry name" value="Peptidase_C10"/>
</dbReference>
<dbReference type="EMBL" id="JABKKF010000008">
    <property type="protein sequence ID" value="NPD92511.1"/>
    <property type="molecule type" value="Genomic_DNA"/>
</dbReference>
<dbReference type="InterPro" id="IPR025896">
    <property type="entry name" value="Spi_Prtas-inh"/>
</dbReference>
<feature type="signal peptide" evidence="6">
    <location>
        <begin position="1"/>
        <end position="21"/>
    </location>
</feature>
<sequence length="787" mass="87906">MKRKLSLAFLILLYCINGAFAERITESKAKDIAREFVSRTGSNRMKKAMASSMRMIKSSTGYYAYNIGENNGFVIVAADDKAMANVLGYADNGSIDTLNMPENMLWWLNEYNRQTEYATKQNTISAHITKIARNDIAPMVSSMWNQDSPYNDYCPSYLGVKCPSGCVATAIAQIMYFHKWPDTGTGSHSYEWHTGSATLSADFSKSTYNWNMMTDTYSSQSPAQSKDAVARLMYDIGIACEMNYNPNGSGTQSNNAATALVKHFKYDKSLKLNYRDFYTLTQWTELIYNELSEKRPVYYSGSNNSGGHAFVCDGYEDGYFHINWGWGGTSNGYFLLAALDPSQQGIGGSSAGYNYNQQCITGIKKEQNGVYCPPEVLCQGKLEISPAETGIHSEITLDGGFFYYGIPKRHLTFGIRVTGATEKETEYIKSEYSAELENMYGYSSYSISLSAFPKTPGEYYVYPAFCDEETGKWHDIMMMATNETQYYKATVKADRIVFTPEGNNRAVIEASDVTITSKAFTEYNFTGQATINCTSGYYRGDIRIGLQETGTGIISIVNSIVVDIESGMRQTVDFTAYAPSESGIYNMYILNADNEIISSGTEISVRTPPQGILKLYTTEPMEMKNANNVNPNDIEARTRIRCESGFNAEPVFLFFFPENGGSSISYITANCIIEAGETADIVFRGTAPRLEPGKRYIAIPYYFNSYGKLEEMASYGQHNRYCLFTVADMTGIDDTVQDSVKEINTPFKGIYDTTGIKVADNMDEFEKLPGGMYIIRYGNTTKKIMKK</sequence>
<reference evidence="8 9" key="1">
    <citation type="submission" date="2020-05" db="EMBL/GenBank/DDBJ databases">
        <title>Distinct polysaccharide utilization as determinants for interspecies competition between intestinal Prevotella spp.</title>
        <authorList>
            <person name="Galvez E.J.C."/>
            <person name="Iljazovic A."/>
            <person name="Strowig T."/>
        </authorList>
    </citation>
    <scope>NUCLEOTIDE SEQUENCE [LARGE SCALE GENOMIC DNA]</scope>
    <source>
        <strain evidence="8 9">PMUR</strain>
    </source>
</reference>
<keyword evidence="9" id="KW-1185">Reference proteome</keyword>
<dbReference type="SUPFAM" id="SSF54001">
    <property type="entry name" value="Cysteine proteinases"/>
    <property type="match status" value="1"/>
</dbReference>
<dbReference type="RefSeq" id="WP_172275843.1">
    <property type="nucleotide sequence ID" value="NZ_CASGMU010000008.1"/>
</dbReference>
<dbReference type="Gene3D" id="3.90.70.50">
    <property type="entry name" value="Peptidase C10, streptopain"/>
    <property type="match status" value="1"/>
</dbReference>
<keyword evidence="4" id="KW-0378">Hydrolase</keyword>
<comment type="caution">
    <text evidence="8">The sequence shown here is derived from an EMBL/GenBank/DDBJ whole genome shotgun (WGS) entry which is preliminary data.</text>
</comment>
<dbReference type="PRINTS" id="PR00797">
    <property type="entry name" value="STREPTOPAIN"/>
</dbReference>
<dbReference type="Proteomes" id="UP000714420">
    <property type="component" value="Unassembled WGS sequence"/>
</dbReference>
<keyword evidence="5" id="KW-0788">Thiol protease</keyword>
<dbReference type="InterPro" id="IPR038765">
    <property type="entry name" value="Papain-like_cys_pep_sf"/>
</dbReference>
<dbReference type="InterPro" id="IPR044934">
    <property type="entry name" value="Streptopain_sf"/>
</dbReference>
<evidence type="ECO:0000256" key="3">
    <source>
        <dbReference type="ARBA" id="ARBA00022729"/>
    </source>
</evidence>
<gene>
    <name evidence="8" type="ORF">HPS56_09185</name>
</gene>
<evidence type="ECO:0000256" key="5">
    <source>
        <dbReference type="ARBA" id="ARBA00022807"/>
    </source>
</evidence>
<protein>
    <recommendedName>
        <fullName evidence="7">Spi protease inhibitor domain-containing protein</fullName>
    </recommendedName>
</protein>
<keyword evidence="3 6" id="KW-0732">Signal</keyword>
<evidence type="ECO:0000313" key="9">
    <source>
        <dbReference type="Proteomes" id="UP000714420"/>
    </source>
</evidence>
<name>A0ABX2AMQ5_9BACT</name>